<dbReference type="eggNOG" id="KOG2480">
    <property type="taxonomic scope" value="Eukaryota"/>
</dbReference>
<dbReference type="ExpressionAtlas" id="A0A1D6EPM3">
    <property type="expression patterns" value="baseline"/>
</dbReference>
<dbReference type="eggNOG" id="KOG4197">
    <property type="taxonomic scope" value="Eukaryota"/>
</dbReference>
<dbReference type="EMBL" id="CM007648">
    <property type="protein sequence ID" value="ONM21720.1"/>
    <property type="molecule type" value="Genomic_DNA"/>
</dbReference>
<name>A0A1D6EPM3_MAIZE</name>
<evidence type="ECO:0000313" key="1">
    <source>
        <dbReference type="EMBL" id="ONM21720.1"/>
    </source>
</evidence>
<dbReference type="IntAct" id="A0A1D6EPM3">
    <property type="interactions" value="1"/>
</dbReference>
<reference evidence="1" key="1">
    <citation type="submission" date="2015-12" db="EMBL/GenBank/DDBJ databases">
        <title>Update maize B73 reference genome by single molecule sequencing technologies.</title>
        <authorList>
            <consortium name="Maize Genome Sequencing Project"/>
            <person name="Ware D."/>
        </authorList>
    </citation>
    <scope>NUCLEOTIDE SEQUENCE [LARGE SCALE GENOMIC DNA]</scope>
    <source>
        <tissue evidence="1">Seedling</tissue>
    </source>
</reference>
<dbReference type="PaxDb" id="4577-GRMZM2G317728_P01"/>
<accession>A0A1D6EPM3</accession>
<protein>
    <submittedName>
        <fullName evidence="1">Uncharacterized protein</fullName>
    </submittedName>
</protein>
<sequence>MHPYLRNLMVLGLSFWQDQNIIINQALKRHSVDPEWWMCPAIPVKDITPAPPPSVAMAKVTDKKKTKKALGTIYEEGSPEPANGDDDGALALPETGLGLSLNTDGVLKAWCGRGSAFADGNGPDLPLSPAHVVGLRLFNIDMIREHPPPCQATHTITRSTRDGICIAKASLNSARKGASMTTRFYCNKISVVLVA</sequence>
<gene>
    <name evidence="1" type="ORF">ZEAMMB73_Zm00001d005724</name>
</gene>
<organism evidence="1">
    <name type="scientific">Zea mays</name>
    <name type="common">Maize</name>
    <dbReference type="NCBI Taxonomy" id="4577"/>
    <lineage>
        <taxon>Eukaryota</taxon>
        <taxon>Viridiplantae</taxon>
        <taxon>Streptophyta</taxon>
        <taxon>Embryophyta</taxon>
        <taxon>Tracheophyta</taxon>
        <taxon>Spermatophyta</taxon>
        <taxon>Magnoliopsida</taxon>
        <taxon>Liliopsida</taxon>
        <taxon>Poales</taxon>
        <taxon>Poaceae</taxon>
        <taxon>PACMAD clade</taxon>
        <taxon>Panicoideae</taxon>
        <taxon>Andropogonodae</taxon>
        <taxon>Andropogoneae</taxon>
        <taxon>Tripsacinae</taxon>
        <taxon>Zea</taxon>
    </lineage>
</organism>
<dbReference type="AlphaFoldDB" id="A0A1D6EPM3"/>
<dbReference type="InParanoid" id="A0A1D6EPM3"/>
<proteinExistence type="predicted"/>